<organism evidence="1">
    <name type="scientific">Wood duck megrivirus</name>
    <dbReference type="NCBI Taxonomy" id="2759414"/>
    <lineage>
        <taxon>Viruses</taxon>
        <taxon>Riboviria</taxon>
        <taxon>Orthornavirae</taxon>
        <taxon>Pisuviricota</taxon>
        <taxon>Pisoniviricetes</taxon>
        <taxon>Picornavirales</taxon>
        <taxon>Picornaviridae</taxon>
        <taxon>Kodimesavirinae</taxon>
        <taxon>Megrivirus</taxon>
    </lineage>
</organism>
<sequence>MCVRWIRLKHPHMLGGAEILQADVCVGLVDARRYIDDRPPGLVGYLHGCVAGNPHLCLVLVDRPAAGRVNTV</sequence>
<reference evidence="1" key="1">
    <citation type="journal article" date="2020" name="Sci">
        <title>Metagenomics characterisation of avian parvoviruses and picornaviruses from Australian wild ducks.</title>
        <authorList>
            <person name="Vibin J."/>
            <person name="Chamings A."/>
            <person name="Klaassen M."/>
            <person name="Bhatta T.R."/>
            <person name="Alexandersen S."/>
        </authorList>
    </citation>
    <scope>NUCLEOTIDE SEQUENCE</scope>
    <source>
        <strain evidence="1">WDMeV/6497nt/WD08.18-AU-2018</strain>
    </source>
</reference>
<evidence type="ECO:0000313" key="1">
    <source>
        <dbReference type="EMBL" id="QMI57986.1"/>
    </source>
</evidence>
<accession>A0A7D6WUL6</accession>
<name>A0A7D6WUL6_9PICO</name>
<protein>
    <submittedName>
        <fullName evidence="1">Uncharacterized protein</fullName>
    </submittedName>
</protein>
<proteinExistence type="predicted"/>
<dbReference type="EMBL" id="MT247850">
    <property type="protein sequence ID" value="QMI57986.1"/>
    <property type="molecule type" value="Genomic_RNA"/>
</dbReference>